<dbReference type="GO" id="GO:0016787">
    <property type="term" value="F:hydrolase activity"/>
    <property type="evidence" value="ECO:0007669"/>
    <property type="project" value="UniProtKB-KW"/>
</dbReference>
<dbReference type="GO" id="GO:0005634">
    <property type="term" value="C:nucleus"/>
    <property type="evidence" value="ECO:0007669"/>
    <property type="project" value="UniProtKB-SubCell"/>
</dbReference>
<dbReference type="AlphaFoldDB" id="A0A0P4WER4"/>
<keyword evidence="5" id="KW-0479">Metal-binding</keyword>
<evidence type="ECO:0000256" key="7">
    <source>
        <dbReference type="ARBA" id="ARBA00023242"/>
    </source>
</evidence>
<evidence type="ECO:0000256" key="6">
    <source>
        <dbReference type="ARBA" id="ARBA00022801"/>
    </source>
</evidence>
<dbReference type="PANTHER" id="PTHR22930">
    <property type="match status" value="1"/>
</dbReference>
<evidence type="ECO:0000256" key="1">
    <source>
        <dbReference type="ARBA" id="ARBA00001968"/>
    </source>
</evidence>
<feature type="domain" description="DDE Tnp4" evidence="8">
    <location>
        <begin position="164"/>
        <end position="328"/>
    </location>
</feature>
<evidence type="ECO:0000256" key="4">
    <source>
        <dbReference type="ARBA" id="ARBA00022722"/>
    </source>
</evidence>
<evidence type="ECO:0000256" key="5">
    <source>
        <dbReference type="ARBA" id="ARBA00022723"/>
    </source>
</evidence>
<keyword evidence="7" id="KW-0539">Nucleus</keyword>
<accession>A0A0P4WER4</accession>
<evidence type="ECO:0000313" key="9">
    <source>
        <dbReference type="EMBL" id="JAI67244.1"/>
    </source>
</evidence>
<comment type="subcellular location">
    <subcellularLocation>
        <location evidence="2">Nucleus</location>
    </subcellularLocation>
</comment>
<dbReference type="PANTHER" id="PTHR22930:SF284">
    <property type="entry name" value="DDE TNP4 DOMAIN-CONTAINING PROTEIN"/>
    <property type="match status" value="1"/>
</dbReference>
<organism evidence="9">
    <name type="scientific">Scylla olivacea</name>
    <name type="common">Orange mud crab</name>
    <name type="synonym">Cancer olivacea</name>
    <dbReference type="NCBI Taxonomy" id="85551"/>
    <lineage>
        <taxon>Eukaryota</taxon>
        <taxon>Metazoa</taxon>
        <taxon>Ecdysozoa</taxon>
        <taxon>Arthropoda</taxon>
        <taxon>Crustacea</taxon>
        <taxon>Multicrustacea</taxon>
        <taxon>Malacostraca</taxon>
        <taxon>Eumalacostraca</taxon>
        <taxon>Eucarida</taxon>
        <taxon>Decapoda</taxon>
        <taxon>Pleocyemata</taxon>
        <taxon>Brachyura</taxon>
        <taxon>Eubrachyura</taxon>
        <taxon>Portunoidea</taxon>
        <taxon>Portunidae</taxon>
        <taxon>Portuninae</taxon>
        <taxon>Scylla</taxon>
    </lineage>
</organism>
<comment type="similarity">
    <text evidence="3">Belongs to the HARBI1 family.</text>
</comment>
<dbReference type="EMBL" id="GDRN01038517">
    <property type="protein sequence ID" value="JAI67244.1"/>
    <property type="molecule type" value="Transcribed_RNA"/>
</dbReference>
<evidence type="ECO:0000259" key="8">
    <source>
        <dbReference type="Pfam" id="PF13359"/>
    </source>
</evidence>
<evidence type="ECO:0000256" key="3">
    <source>
        <dbReference type="ARBA" id="ARBA00006958"/>
    </source>
</evidence>
<comment type="cofactor">
    <cofactor evidence="1">
        <name>a divalent metal cation</name>
        <dbReference type="ChEBI" id="CHEBI:60240"/>
    </cofactor>
</comment>
<dbReference type="Pfam" id="PF13359">
    <property type="entry name" value="DDE_Tnp_4"/>
    <property type="match status" value="1"/>
</dbReference>
<protein>
    <recommendedName>
        <fullName evidence="8">DDE Tnp4 domain-containing protein</fullName>
    </recommendedName>
</protein>
<keyword evidence="6" id="KW-0378">Hydrolase</keyword>
<dbReference type="GO" id="GO:0004518">
    <property type="term" value="F:nuclease activity"/>
    <property type="evidence" value="ECO:0007669"/>
    <property type="project" value="UniProtKB-KW"/>
</dbReference>
<proteinExistence type="inferred from homology"/>
<dbReference type="GO" id="GO:0046872">
    <property type="term" value="F:metal ion binding"/>
    <property type="evidence" value="ECO:0007669"/>
    <property type="project" value="UniProtKB-KW"/>
</dbReference>
<dbReference type="InterPro" id="IPR045249">
    <property type="entry name" value="HARBI1-like"/>
</dbReference>
<sequence>MSVQAVAAAAFLILNSKKKRKRKLWRKSLFNDTNIFQQDLFLKVVDSGLFENFSRMSRSDFEYLLMKISPHIRKQDTNFRDSVPPEVKLHCTLRFLATGDSYASLMYLFRVSKSAISIFIPEVCTAIIRVLKEYIEIPQSEDHWRQIARDFEVSWNFPHCIGCLDGKHVVMQNPENCGSMYLNYKGTFSTVLMAVCDANYCFTFADVGCQGRISDGGVFRETTFYKKMENKTLNLPPPEPLPGREVDLPFVLLADDAFALSENLLKPYPGLSLDKASRIFNYRLSRARRIIENTFGIMSSVFRVFRKPLLLNVENTKLVTLACCYLHNFLRKRKDSRMIYTPPGSFDCDRQDGTIAFGSWRTITEGDSGIINLRRIPRRAPQNAKNVRDEFRTYFMSREGQVSWQDACI</sequence>
<reference evidence="9" key="1">
    <citation type="submission" date="2015-09" db="EMBL/GenBank/DDBJ databases">
        <title>Scylla olivacea transcriptome.</title>
        <authorList>
            <person name="Ikhwanuddin M."/>
        </authorList>
    </citation>
    <scope>NUCLEOTIDE SEQUENCE</scope>
</reference>
<evidence type="ECO:0000256" key="2">
    <source>
        <dbReference type="ARBA" id="ARBA00004123"/>
    </source>
</evidence>
<name>A0A0P4WER4_SCYOL</name>
<keyword evidence="4" id="KW-0540">Nuclease</keyword>
<dbReference type="InterPro" id="IPR027806">
    <property type="entry name" value="HARBI1_dom"/>
</dbReference>